<protein>
    <submittedName>
        <fullName evidence="1">Uncharacterized protein</fullName>
    </submittedName>
</protein>
<dbReference type="Proteomes" id="UP000308114">
    <property type="component" value="Unassembled WGS sequence"/>
</dbReference>
<comment type="caution">
    <text evidence="1">The sequence shown here is derived from an EMBL/GenBank/DDBJ whole genome shotgun (WGS) entry which is preliminary data.</text>
</comment>
<reference evidence="1 2" key="1">
    <citation type="submission" date="2018-01" db="EMBL/GenBank/DDBJ databases">
        <title>Bacillales members from the olive rhizosphere are effective biological control agents against Verticillium dahliae.</title>
        <authorList>
            <person name="Gomez-Lama C."/>
            <person name="Legarda G."/>
            <person name="Ruano-Rosa D."/>
            <person name="Pizarro-Tobias P."/>
            <person name="Valverde-Corredor A."/>
            <person name="Niqui J.L."/>
            <person name="Trivino J.C."/>
            <person name="Roca A."/>
            <person name="Mercado-Blanco J."/>
        </authorList>
    </citation>
    <scope>NUCLEOTIDE SEQUENCE [LARGE SCALE GENOMIC DNA]</scope>
    <source>
        <strain evidence="1 2">PIC167</strain>
    </source>
</reference>
<name>A0A4U2Q093_9BACL</name>
<organism evidence="1 2">
    <name type="scientific">Paenibacillus terrae</name>
    <dbReference type="NCBI Taxonomy" id="159743"/>
    <lineage>
        <taxon>Bacteria</taxon>
        <taxon>Bacillati</taxon>
        <taxon>Bacillota</taxon>
        <taxon>Bacilli</taxon>
        <taxon>Bacillales</taxon>
        <taxon>Paenibacillaceae</taxon>
        <taxon>Paenibacillus</taxon>
    </lineage>
</organism>
<gene>
    <name evidence="1" type="ORF">C1I60_11895</name>
</gene>
<evidence type="ECO:0000313" key="2">
    <source>
        <dbReference type="Proteomes" id="UP000308114"/>
    </source>
</evidence>
<dbReference type="AlphaFoldDB" id="A0A4U2Q093"/>
<proteinExistence type="predicted"/>
<dbReference type="RefSeq" id="WP_137061893.1">
    <property type="nucleotide sequence ID" value="NZ_PNXQ01000012.1"/>
</dbReference>
<dbReference type="EMBL" id="PNXQ01000012">
    <property type="protein sequence ID" value="TKH44046.1"/>
    <property type="molecule type" value="Genomic_DNA"/>
</dbReference>
<evidence type="ECO:0000313" key="1">
    <source>
        <dbReference type="EMBL" id="TKH44046.1"/>
    </source>
</evidence>
<accession>A0A4U2Q093</accession>
<sequence length="842" mass="91896">MASEKTPNLGLNQIDRTSPKTTYFDLEKYLDQNWRAVDDFAGGVNDGVNEIKKRLDTTERKMVTLEPGLQIVHAEKAAPFSLTGLSGRTLVNLLGRDWGGSKALPRFGRFQSTLDIDTKKSIAGSGSLKITAELANAIADGFGNTTTTIKAGKKYIALGNLYNESGSNMQIVIQKTGFSTPLVTSKNKWEFTYVVFSSSVDVNTTQAMARLNATAVDQIGYADALRLYEISDVEYTALANMTSEQIASKYPYVDSVMPVRNPYAIRYGENLLPTLYEWSAKQGGPVILDLQSILVTSDNKLIHNVSPVVPGKTYTLSVESSDANGRISVTNNPESTVLADKTGFGLLSVTFTVPTGETSINVRLLGAATTVTTISKPMLNIGSTAKPFKQREDSMLAMQTDLYADPVTGANADTVFERDGQYFKAKKWNSVTLDGSFVWTLPGSYTGYKVVGISGLGPAKAYDSLYVAKYDGKILTHNSAMTAADNAYFRNQTTKDAFDVSISSADSGWGDSYTPTTDEIKAYFMGWKMRDQMTLAPYDGTGVKAWGTLMSGGTDNYTNTLPTTQAADFKTPYQLIYQLATPTIVPIVSEGQLTFTEGDNQVEVGTGIVLRERNETYQQPVEKLWNVNNANYTTTAWLKRKASDILAIYKNGKRDHAWMITNRIVTSAGALAQQYDADHDAGSSYSVTYLTLERSPVVPFTGSYAANEKTLLADLVNNVQQNTARLSVMENKKADKDSPAWLKPTLINGWASSLFGFIKLSDNVVYFRDSISGGVTTPGTILFTLPAQYRPSIRTEIRVRSNGGGNESSNSTVVINTNGTVMIQNTIYTAVWLDGVSFIAEQ</sequence>